<reference evidence="2" key="1">
    <citation type="submission" date="2020-08" db="EMBL/GenBank/DDBJ databases">
        <title>Whole genome shotgun sequence of Actinocatenispora sera NBRC 101916.</title>
        <authorList>
            <person name="Komaki H."/>
            <person name="Tamura T."/>
        </authorList>
    </citation>
    <scope>NUCLEOTIDE SEQUENCE</scope>
    <source>
        <strain evidence="2">NBRC 101916</strain>
    </source>
</reference>
<evidence type="ECO:0000259" key="1">
    <source>
        <dbReference type="PROSITE" id="PS50995"/>
    </source>
</evidence>
<dbReference type="PANTHER" id="PTHR33164">
    <property type="entry name" value="TRANSCRIPTIONAL REGULATOR, MARR FAMILY"/>
    <property type="match status" value="1"/>
</dbReference>
<dbReference type="PROSITE" id="PS50995">
    <property type="entry name" value="HTH_MARR_2"/>
    <property type="match status" value="1"/>
</dbReference>
<name>A0A810KYJ2_9ACTN</name>
<dbReference type="GO" id="GO:0003700">
    <property type="term" value="F:DNA-binding transcription factor activity"/>
    <property type="evidence" value="ECO:0007669"/>
    <property type="project" value="InterPro"/>
</dbReference>
<dbReference type="SUPFAM" id="SSF46785">
    <property type="entry name" value="Winged helix' DNA-binding domain"/>
    <property type="match status" value="1"/>
</dbReference>
<dbReference type="EMBL" id="AP023354">
    <property type="protein sequence ID" value="BCJ28300.1"/>
    <property type="molecule type" value="Genomic_DNA"/>
</dbReference>
<dbReference type="Gene3D" id="1.10.10.10">
    <property type="entry name" value="Winged helix-like DNA-binding domain superfamily/Winged helix DNA-binding domain"/>
    <property type="match status" value="1"/>
</dbReference>
<dbReference type="PANTHER" id="PTHR33164:SF103">
    <property type="entry name" value="REGULATORY PROTEIN MARR"/>
    <property type="match status" value="1"/>
</dbReference>
<organism evidence="2 3">
    <name type="scientific">Actinocatenispora sera</name>
    <dbReference type="NCBI Taxonomy" id="390989"/>
    <lineage>
        <taxon>Bacteria</taxon>
        <taxon>Bacillati</taxon>
        <taxon>Actinomycetota</taxon>
        <taxon>Actinomycetes</taxon>
        <taxon>Micromonosporales</taxon>
        <taxon>Micromonosporaceae</taxon>
        <taxon>Actinocatenispora</taxon>
    </lineage>
</organism>
<proteinExistence type="predicted"/>
<accession>A0A810KYJ2</accession>
<dbReference type="GO" id="GO:0006950">
    <property type="term" value="P:response to stress"/>
    <property type="evidence" value="ECO:0007669"/>
    <property type="project" value="TreeGrafter"/>
</dbReference>
<dbReference type="AlphaFoldDB" id="A0A810KYJ2"/>
<dbReference type="Proteomes" id="UP000680750">
    <property type="component" value="Chromosome"/>
</dbReference>
<dbReference type="InterPro" id="IPR036390">
    <property type="entry name" value="WH_DNA-bd_sf"/>
</dbReference>
<evidence type="ECO:0000313" key="3">
    <source>
        <dbReference type="Proteomes" id="UP000680750"/>
    </source>
</evidence>
<protein>
    <submittedName>
        <fullName evidence="2">MarR family transcriptional regulator</fullName>
    </submittedName>
</protein>
<dbReference type="SMART" id="SM00347">
    <property type="entry name" value="HTH_MARR"/>
    <property type="match status" value="1"/>
</dbReference>
<dbReference type="InterPro" id="IPR039422">
    <property type="entry name" value="MarR/SlyA-like"/>
</dbReference>
<evidence type="ECO:0000313" key="2">
    <source>
        <dbReference type="EMBL" id="BCJ28300.1"/>
    </source>
</evidence>
<dbReference type="InterPro" id="IPR036388">
    <property type="entry name" value="WH-like_DNA-bd_sf"/>
</dbReference>
<feature type="domain" description="HTH marR-type" evidence="1">
    <location>
        <begin position="1"/>
        <end position="135"/>
    </location>
</feature>
<keyword evidence="3" id="KW-1185">Reference proteome</keyword>
<sequence length="143" mass="15782">MVPSLAELALGVKRLQVRHHRAIDARLAPLGLSLAQWDVLRHLHRHPAASLHDLARLTFQTDQSMGTLAGRMAARGLIERTTGPGRAVRHRITAEGDRLRTAAQHEVDRVLARSFEPLDQADRAALGDLLTRLLGPDLPTDLH</sequence>
<gene>
    <name evidence="2" type="ORF">Asera_24080</name>
</gene>
<dbReference type="RefSeq" id="WP_030445873.1">
    <property type="nucleotide sequence ID" value="NZ_AP023354.1"/>
</dbReference>
<dbReference type="OrthoDB" id="8781857at2"/>
<dbReference type="Pfam" id="PF12802">
    <property type="entry name" value="MarR_2"/>
    <property type="match status" value="1"/>
</dbReference>
<dbReference type="KEGG" id="aser:Asera_24080"/>
<dbReference type="InterPro" id="IPR000835">
    <property type="entry name" value="HTH_MarR-typ"/>
</dbReference>